<reference evidence="8" key="1">
    <citation type="submission" date="2022-01" db="EMBL/GenBank/DDBJ databases">
        <title>Genome-Based Taxonomic Classification of the Phylum Actinobacteria.</title>
        <authorList>
            <person name="Gao Y."/>
        </authorList>
    </citation>
    <scope>NUCLEOTIDE SEQUENCE</scope>
    <source>
        <strain evidence="8">KLBMP 8922</strain>
    </source>
</reference>
<dbReference type="EC" id="2.7.2.1" evidence="6"/>
<evidence type="ECO:0000256" key="5">
    <source>
        <dbReference type="ARBA" id="ARBA00022840"/>
    </source>
</evidence>
<feature type="binding site" evidence="6">
    <location>
        <position position="61"/>
    </location>
    <ligand>
        <name>substrate</name>
    </ligand>
</feature>
<keyword evidence="5 6" id="KW-0067">ATP-binding</keyword>
<dbReference type="PANTHER" id="PTHR21060">
    <property type="entry name" value="ACETATE KINASE"/>
    <property type="match status" value="1"/>
</dbReference>
<feature type="binding site" evidence="6">
    <location>
        <begin position="252"/>
        <end position="254"/>
    </location>
    <ligand>
        <name>ATP</name>
        <dbReference type="ChEBI" id="CHEBI:30616"/>
    </ligand>
</feature>
<dbReference type="AlphaFoldDB" id="A0AA41Q903"/>
<dbReference type="GO" id="GO:0006083">
    <property type="term" value="P:acetate metabolic process"/>
    <property type="evidence" value="ECO:0007669"/>
    <property type="project" value="TreeGrafter"/>
</dbReference>
<proteinExistence type="inferred from homology"/>
<dbReference type="PROSITE" id="PS01075">
    <property type="entry name" value="ACETATE_KINASE_1"/>
    <property type="match status" value="1"/>
</dbReference>
<comment type="subcellular location">
    <subcellularLocation>
        <location evidence="6">Cytoplasm</location>
    </subcellularLocation>
</comment>
<dbReference type="GO" id="GO:0006085">
    <property type="term" value="P:acetyl-CoA biosynthetic process"/>
    <property type="evidence" value="ECO:0007669"/>
    <property type="project" value="UniProtKB-UniRule"/>
</dbReference>
<dbReference type="Gene3D" id="3.30.420.40">
    <property type="match status" value="2"/>
</dbReference>
<comment type="function">
    <text evidence="6">Catalyzes the formation of acetyl phosphate from acetate and ATP. Can also catalyze the reverse reaction.</text>
</comment>
<dbReference type="InterPro" id="IPR000890">
    <property type="entry name" value="Aliphatic_acid_kin_short-chain"/>
</dbReference>
<evidence type="ECO:0000256" key="6">
    <source>
        <dbReference type="HAMAP-Rule" id="MF_00020"/>
    </source>
</evidence>
<organism evidence="8 9">
    <name type="scientific">Yinghuangia soli</name>
    <dbReference type="NCBI Taxonomy" id="2908204"/>
    <lineage>
        <taxon>Bacteria</taxon>
        <taxon>Bacillati</taxon>
        <taxon>Actinomycetota</taxon>
        <taxon>Actinomycetes</taxon>
        <taxon>Kitasatosporales</taxon>
        <taxon>Streptomycetaceae</taxon>
        <taxon>Yinghuangia</taxon>
    </lineage>
</organism>
<feature type="binding site" evidence="6">
    <location>
        <begin position="300"/>
        <end position="304"/>
    </location>
    <ligand>
        <name>ATP</name>
        <dbReference type="ChEBI" id="CHEBI:30616"/>
    </ligand>
</feature>
<dbReference type="PROSITE" id="PS01076">
    <property type="entry name" value="ACETATE_KINASE_2"/>
    <property type="match status" value="1"/>
</dbReference>
<feature type="active site" description="Proton donor/acceptor" evidence="6">
    <location>
        <position position="118"/>
    </location>
</feature>
<dbReference type="InterPro" id="IPR043129">
    <property type="entry name" value="ATPase_NBD"/>
</dbReference>
<protein>
    <recommendedName>
        <fullName evidence="6">Acetate kinase</fullName>
        <ecNumber evidence="6">2.7.2.1</ecNumber>
    </recommendedName>
    <alternativeName>
        <fullName evidence="6">Acetokinase</fullName>
    </alternativeName>
</protein>
<evidence type="ECO:0000256" key="1">
    <source>
        <dbReference type="ARBA" id="ARBA00008748"/>
    </source>
</evidence>
<keyword evidence="3 6" id="KW-0547">Nucleotide-binding</keyword>
<comment type="subunit">
    <text evidence="6">Homodimer.</text>
</comment>
<feature type="binding site" evidence="6">
    <location>
        <position position="353"/>
    </location>
    <ligand>
        <name>Mg(2+)</name>
        <dbReference type="ChEBI" id="CHEBI:18420"/>
    </ligand>
</feature>
<dbReference type="NCBIfam" id="TIGR00016">
    <property type="entry name" value="ackA"/>
    <property type="match status" value="1"/>
</dbReference>
<evidence type="ECO:0000256" key="2">
    <source>
        <dbReference type="ARBA" id="ARBA00022679"/>
    </source>
</evidence>
<comment type="caution">
    <text evidence="6">Lacks conserved residue(s) required for the propagation of feature annotation.</text>
</comment>
<dbReference type="PANTHER" id="PTHR21060:SF15">
    <property type="entry name" value="ACETATE KINASE-RELATED"/>
    <property type="match status" value="1"/>
</dbReference>
<evidence type="ECO:0000256" key="3">
    <source>
        <dbReference type="ARBA" id="ARBA00022741"/>
    </source>
</evidence>
<accession>A0AA41Q903</accession>
<keyword evidence="6" id="KW-0460">Magnesium</keyword>
<dbReference type="InterPro" id="IPR004372">
    <property type="entry name" value="Ac/propionate_kinase"/>
</dbReference>
<keyword evidence="6" id="KW-0963">Cytoplasm</keyword>
<dbReference type="Pfam" id="PF00871">
    <property type="entry name" value="Acetate_kinase"/>
    <property type="match status" value="1"/>
</dbReference>
<dbReference type="GO" id="GO:0005737">
    <property type="term" value="C:cytoplasm"/>
    <property type="evidence" value="ECO:0007669"/>
    <property type="project" value="UniProtKB-SubCell"/>
</dbReference>
<comment type="caution">
    <text evidence="8">The sequence shown here is derived from an EMBL/GenBank/DDBJ whole genome shotgun (WGS) entry which is preliminary data.</text>
</comment>
<evidence type="ECO:0000313" key="9">
    <source>
        <dbReference type="Proteomes" id="UP001165378"/>
    </source>
</evidence>
<comment type="catalytic activity">
    <reaction evidence="6">
        <text>acetate + ATP = acetyl phosphate + ADP</text>
        <dbReference type="Rhea" id="RHEA:11352"/>
        <dbReference type="ChEBI" id="CHEBI:22191"/>
        <dbReference type="ChEBI" id="CHEBI:30089"/>
        <dbReference type="ChEBI" id="CHEBI:30616"/>
        <dbReference type="ChEBI" id="CHEBI:456216"/>
        <dbReference type="EC" id="2.7.2.1"/>
    </reaction>
</comment>
<feature type="binding site" evidence="6">
    <location>
        <begin position="178"/>
        <end position="182"/>
    </location>
    <ligand>
        <name>ATP</name>
        <dbReference type="ChEBI" id="CHEBI:30616"/>
    </ligand>
</feature>
<dbReference type="InterPro" id="IPR023865">
    <property type="entry name" value="Aliphatic_acid_kinase_CS"/>
</dbReference>
<dbReference type="GO" id="GO:0008776">
    <property type="term" value="F:acetate kinase activity"/>
    <property type="evidence" value="ECO:0007669"/>
    <property type="project" value="UniProtKB-UniRule"/>
</dbReference>
<keyword evidence="6" id="KW-0479">Metal-binding</keyword>
<gene>
    <name evidence="6" type="primary">ackA</name>
    <name evidence="8" type="ORF">LZ495_42245</name>
</gene>
<keyword evidence="4 6" id="KW-0418">Kinase</keyword>
<dbReference type="SUPFAM" id="SSF53067">
    <property type="entry name" value="Actin-like ATPase domain"/>
    <property type="match status" value="2"/>
</dbReference>
<name>A0AA41Q903_9ACTN</name>
<keyword evidence="9" id="KW-1185">Reference proteome</keyword>
<feature type="site" description="Transition state stabilizer" evidence="6">
    <location>
        <position position="211"/>
    </location>
</feature>
<dbReference type="PIRSF" id="PIRSF000722">
    <property type="entry name" value="Acetate_prop_kin"/>
    <property type="match status" value="1"/>
</dbReference>
<comment type="pathway">
    <text evidence="6">Metabolic intermediate biosynthesis; acetyl-CoA biosynthesis; acetyl-CoA from acetate: step 1/2.</text>
</comment>
<keyword evidence="2 6" id="KW-0808">Transferase</keyword>
<evidence type="ECO:0000313" key="8">
    <source>
        <dbReference type="EMBL" id="MCF2533809.1"/>
    </source>
</evidence>
<dbReference type="HAMAP" id="MF_00020">
    <property type="entry name" value="Acetate_kinase"/>
    <property type="match status" value="1"/>
</dbReference>
<evidence type="ECO:0000256" key="7">
    <source>
        <dbReference type="RuleBase" id="RU003835"/>
    </source>
</evidence>
<dbReference type="Proteomes" id="UP001165378">
    <property type="component" value="Unassembled WGS sequence"/>
</dbReference>
<dbReference type="RefSeq" id="WP_235058574.1">
    <property type="nucleotide sequence ID" value="NZ_JAKFHA010000061.1"/>
</dbReference>
<dbReference type="GO" id="GO:0005524">
    <property type="term" value="F:ATP binding"/>
    <property type="evidence" value="ECO:0007669"/>
    <property type="project" value="UniProtKB-KW"/>
</dbReference>
<sequence length="369" mass="37858">MTAAERVLVVNAGSSSVKLSVLRPDGTAVCRADIHCPDLVPPGAIAEFVRGAGRIDAVGHRVVHGGADFAGPVRVTPSVVGRIAALAPLAPLHQGRALAAIDAVREVLAEIPAVACFDTAFHRTLPTEAATYALPAAWRDKWGLRRYGFHGLSHAYAARRAAELTGLAPASARVVTCHLGAGASLCAVRGGVSVDTTMGFTPNEGLVMATRSGDVDPGLLVWLLRHGIGPDELDDALEHHSGLAALAGHGGDMRAIRAAAESGDEAAATARTIYAYRVATRIASMAAALEGLDALVFTGGVGEHDAPLRAAAAARLRFIGVALDAQANAGPCLDADISGESAAVRTLVVTAREDVEIAAQTLRVLAAET</sequence>
<dbReference type="GO" id="GO:0000287">
    <property type="term" value="F:magnesium ion binding"/>
    <property type="evidence" value="ECO:0007669"/>
    <property type="project" value="UniProtKB-UniRule"/>
</dbReference>
<comment type="similarity">
    <text evidence="1 6 7">Belongs to the acetokinase family.</text>
</comment>
<comment type="cofactor">
    <cofactor evidence="6">
        <name>Mg(2+)</name>
        <dbReference type="ChEBI" id="CHEBI:18420"/>
    </cofactor>
    <cofactor evidence="6">
        <name>Mn(2+)</name>
        <dbReference type="ChEBI" id="CHEBI:29035"/>
    </cofactor>
    <text evidence="6">Mg(2+). Can also accept Mn(2+).</text>
</comment>
<evidence type="ECO:0000256" key="4">
    <source>
        <dbReference type="ARBA" id="ARBA00022777"/>
    </source>
</evidence>
<feature type="site" description="Transition state stabilizer" evidence="6">
    <location>
        <position position="150"/>
    </location>
</feature>
<dbReference type="PRINTS" id="PR00471">
    <property type="entry name" value="ACETATEKNASE"/>
</dbReference>
<dbReference type="EMBL" id="JAKFHA010000061">
    <property type="protein sequence ID" value="MCF2533809.1"/>
    <property type="molecule type" value="Genomic_DNA"/>
</dbReference>